<sequence>MISRHHRCYRIWLTLMAGSIALSLTTPAHAIAPSIQEIKNLINSNPEKSRLKSEKINPKDNTKATDPSTELNIKILSPQVDETLDVPAATVILQVAEGSQVELQTNGETVSSKLIGRTETNHATHLVTQTWYGVPLKEGTNTLTAQAKTASGQHSVASTSVKVRGIPKQLVVSAIESRIPADGRSTATIEGQLLDAQGIVSNRDAIVTFSTNAGEFVGADADRDQSGFQVQARQGKFNATLRSGLDAKKVQIRATMADLETFTQLDFETSLRPSIATGVINLRLGKRGTDFYGKLRNFLPPDRNYYTKLDLSAAVFATGRVGTWLFTGAYNSDHPLNQTCDGTNALFRASQPCDNSYPVYGDSSTSTVITPSTDSVFLRLERTSPVAKAGSDYVMWGDYNTEEFARRSQQFTATTRQLHGFKANYNIGKLAFSGFYGNNVQGFQRDTIAPDGTSGYYFLSRRLLVAGSENVFVEVEELNRPGTVLDRQSLTRGADYEIDYDRGTLFFREPILRTDIGQNGETLVRRIVVTYQFDSPGSNNQIYAGRLQYNLSREADRESWIAATYLKENLGFRNFELYGADALFPIGSTGTLIAEYAHSQNNSESLGFVTGSAYRLELEGEIAKGILGSAFYRHTDTGFANNATISFVPGQTRYGAQVTAQVSPQTNLRLQYDHEDNKGIAPQPLNTFADLFTPRQEAIPGTAVNNSLTTITAGIQQRFGLADLTVDWLHRDRTDRLNPNLLDSRSDQLRSRFTLPINSRLTLLAQNETTLSSQVDAVYSDRTLLGLNWKVMPGINAQIAQQFYTRGQLAGRSITSLNLTGDYKLGSDTTLKGRYSMLNGGDGFRVQGANTSWSGAFGVNQGITLSPGLKLDLAYEHLFGGLIGRTAAGTQFVQPFAFGQSASALGLQDGDNYSVGITYNDNPNFQTSARFEHRSSSSGKNTVITAAALGKLSPSITALLNYQQANAANQGLIGLGDTATLRLGLAYRDINNDQFNALLRYEYRKNPSTIPDTILLGSGTGSIEHLFSAEGIYAPNWRWEFYGKLALRSGTSYLADDLVGTSTVTLTQARATYRLNAQWDLVGEARWINQLNAGYSETGFLVEAGYYLTPNLRLAAGYSFGRINDRDFDGSRSTGGFYAGLTVKLNQLFNGFGLQKVASQPQKSTVKPIATIPSSPSPSQTSP</sequence>
<reference evidence="3 4" key="1">
    <citation type="submission" date="2018-02" db="EMBL/GenBank/DDBJ databases">
        <authorList>
            <person name="Cohen D.B."/>
            <person name="Kent A.D."/>
        </authorList>
    </citation>
    <scope>NUCLEOTIDE SEQUENCE [LARGE SCALE GENOMIC DNA]</scope>
    <source>
        <strain evidence="3 4">ULC007</strain>
    </source>
</reference>
<comment type="caution">
    <text evidence="3">The sequence shown here is derived from an EMBL/GenBank/DDBJ whole genome shotgun (WGS) entry which is preliminary data.</text>
</comment>
<evidence type="ECO:0000256" key="2">
    <source>
        <dbReference type="SAM" id="SignalP"/>
    </source>
</evidence>
<dbReference type="Gene3D" id="2.60.40.10">
    <property type="entry name" value="Immunoglobulins"/>
    <property type="match status" value="1"/>
</dbReference>
<dbReference type="InterPro" id="IPR013783">
    <property type="entry name" value="Ig-like_fold"/>
</dbReference>
<evidence type="ECO:0000256" key="1">
    <source>
        <dbReference type="SAM" id="MobiDB-lite"/>
    </source>
</evidence>
<dbReference type="SUPFAM" id="SSF56935">
    <property type="entry name" value="Porins"/>
    <property type="match status" value="1"/>
</dbReference>
<feature type="signal peptide" evidence="2">
    <location>
        <begin position="1"/>
        <end position="30"/>
    </location>
</feature>
<keyword evidence="4" id="KW-1185">Reference proteome</keyword>
<evidence type="ECO:0000313" key="4">
    <source>
        <dbReference type="Proteomes" id="UP000238634"/>
    </source>
</evidence>
<accession>A0A2T1DIR5</accession>
<keyword evidence="3" id="KW-0675">Receptor</keyword>
<evidence type="ECO:0000313" key="3">
    <source>
        <dbReference type="EMBL" id="PSB20331.1"/>
    </source>
</evidence>
<gene>
    <name evidence="3" type="ORF">C7B65_07750</name>
</gene>
<dbReference type="Proteomes" id="UP000238634">
    <property type="component" value="Unassembled WGS sequence"/>
</dbReference>
<dbReference type="RefSeq" id="WP_073070250.1">
    <property type="nucleotide sequence ID" value="NZ_MPPI01000006.1"/>
</dbReference>
<reference evidence="3 4" key="2">
    <citation type="submission" date="2018-03" db="EMBL/GenBank/DDBJ databases">
        <title>The ancient ancestry and fast evolution of plastids.</title>
        <authorList>
            <person name="Moore K.R."/>
            <person name="Magnabosco C."/>
            <person name="Momper L."/>
            <person name="Gold D.A."/>
            <person name="Bosak T."/>
            <person name="Fournier G.P."/>
        </authorList>
    </citation>
    <scope>NUCLEOTIDE SEQUENCE [LARGE SCALE GENOMIC DNA]</scope>
    <source>
        <strain evidence="3 4">ULC007</strain>
    </source>
</reference>
<organism evidence="3 4">
    <name type="scientific">Phormidesmis priestleyi ULC007</name>
    <dbReference type="NCBI Taxonomy" id="1920490"/>
    <lineage>
        <taxon>Bacteria</taxon>
        <taxon>Bacillati</taxon>
        <taxon>Cyanobacteriota</taxon>
        <taxon>Cyanophyceae</taxon>
        <taxon>Leptolyngbyales</taxon>
        <taxon>Leptolyngbyaceae</taxon>
        <taxon>Phormidesmis</taxon>
    </lineage>
</organism>
<dbReference type="OrthoDB" id="9773411at2"/>
<feature type="compositionally biased region" description="Low complexity" evidence="1">
    <location>
        <begin position="1168"/>
        <end position="1183"/>
    </location>
</feature>
<feature type="chain" id="PRO_5015414060" evidence="2">
    <location>
        <begin position="31"/>
        <end position="1183"/>
    </location>
</feature>
<feature type="region of interest" description="Disordered" evidence="1">
    <location>
        <begin position="1160"/>
        <end position="1183"/>
    </location>
</feature>
<dbReference type="EMBL" id="PVWG01000006">
    <property type="protein sequence ID" value="PSB20331.1"/>
    <property type="molecule type" value="Genomic_DNA"/>
</dbReference>
<dbReference type="STRING" id="1920490.GCA_001895925_04125"/>
<protein>
    <submittedName>
        <fullName evidence="3">TonB-dependent receptor</fullName>
    </submittedName>
</protein>
<name>A0A2T1DIR5_9CYAN</name>
<keyword evidence="2" id="KW-0732">Signal</keyword>
<proteinExistence type="predicted"/>
<dbReference type="AlphaFoldDB" id="A0A2T1DIR5"/>